<evidence type="ECO:0000313" key="2">
    <source>
        <dbReference type="Proteomes" id="UP001151760"/>
    </source>
</evidence>
<sequence length="103" mass="11770">MVGRSLNVDNDSFCPCEDGEEVLGLEMSYLSAIGALMYLTNCTRGIAISWRSQKQTLVSTPSNHAEVIALHEAFRECVWLRSTTNLDFLRTRERKKSNFNLRR</sequence>
<name>A0ABQ5EW38_9ASTR</name>
<evidence type="ECO:0000313" key="1">
    <source>
        <dbReference type="EMBL" id="GJT55271.1"/>
    </source>
</evidence>
<organism evidence="1 2">
    <name type="scientific">Tanacetum coccineum</name>
    <dbReference type="NCBI Taxonomy" id="301880"/>
    <lineage>
        <taxon>Eukaryota</taxon>
        <taxon>Viridiplantae</taxon>
        <taxon>Streptophyta</taxon>
        <taxon>Embryophyta</taxon>
        <taxon>Tracheophyta</taxon>
        <taxon>Spermatophyta</taxon>
        <taxon>Magnoliopsida</taxon>
        <taxon>eudicotyledons</taxon>
        <taxon>Gunneridae</taxon>
        <taxon>Pentapetalae</taxon>
        <taxon>asterids</taxon>
        <taxon>campanulids</taxon>
        <taxon>Asterales</taxon>
        <taxon>Asteraceae</taxon>
        <taxon>Asteroideae</taxon>
        <taxon>Anthemideae</taxon>
        <taxon>Anthemidinae</taxon>
        <taxon>Tanacetum</taxon>
    </lineage>
</organism>
<comment type="caution">
    <text evidence="1">The sequence shown here is derived from an EMBL/GenBank/DDBJ whole genome shotgun (WGS) entry which is preliminary data.</text>
</comment>
<dbReference type="Proteomes" id="UP001151760">
    <property type="component" value="Unassembled WGS sequence"/>
</dbReference>
<protein>
    <submittedName>
        <fullName evidence="1">Uncharacterized protein</fullName>
    </submittedName>
</protein>
<reference evidence="1" key="1">
    <citation type="journal article" date="2022" name="Int. J. Mol. Sci.">
        <title>Draft Genome of Tanacetum Coccineum: Genomic Comparison of Closely Related Tanacetum-Family Plants.</title>
        <authorList>
            <person name="Yamashiro T."/>
            <person name="Shiraishi A."/>
            <person name="Nakayama K."/>
            <person name="Satake H."/>
        </authorList>
    </citation>
    <scope>NUCLEOTIDE SEQUENCE</scope>
</reference>
<keyword evidence="2" id="KW-1185">Reference proteome</keyword>
<reference evidence="1" key="2">
    <citation type="submission" date="2022-01" db="EMBL/GenBank/DDBJ databases">
        <authorList>
            <person name="Yamashiro T."/>
            <person name="Shiraishi A."/>
            <person name="Satake H."/>
            <person name="Nakayama K."/>
        </authorList>
    </citation>
    <scope>NUCLEOTIDE SEQUENCE</scope>
</reference>
<proteinExistence type="predicted"/>
<gene>
    <name evidence="1" type="ORF">Tco_0990325</name>
</gene>
<accession>A0ABQ5EW38</accession>
<dbReference type="EMBL" id="BQNB010016742">
    <property type="protein sequence ID" value="GJT55271.1"/>
    <property type="molecule type" value="Genomic_DNA"/>
</dbReference>